<organism evidence="4 5">
    <name type="scientific">Sphenostylis stenocarpa</name>
    <dbReference type="NCBI Taxonomy" id="92480"/>
    <lineage>
        <taxon>Eukaryota</taxon>
        <taxon>Viridiplantae</taxon>
        <taxon>Streptophyta</taxon>
        <taxon>Embryophyta</taxon>
        <taxon>Tracheophyta</taxon>
        <taxon>Spermatophyta</taxon>
        <taxon>Magnoliopsida</taxon>
        <taxon>eudicotyledons</taxon>
        <taxon>Gunneridae</taxon>
        <taxon>Pentapetalae</taxon>
        <taxon>rosids</taxon>
        <taxon>fabids</taxon>
        <taxon>Fabales</taxon>
        <taxon>Fabaceae</taxon>
        <taxon>Papilionoideae</taxon>
        <taxon>50 kb inversion clade</taxon>
        <taxon>NPAAA clade</taxon>
        <taxon>indigoferoid/millettioid clade</taxon>
        <taxon>Phaseoleae</taxon>
        <taxon>Sphenostylis</taxon>
    </lineage>
</organism>
<sequence length="526" mass="58934">MLLSHIGAGFCWVNPSRPDSNHQTRLGFWNVHRRRVTPSSSAFHDVRMEKKGDKRRSICTADELHHVMVSNSDWKLALWRYLPSPEAPLRNHPLLLLSGVATNAIGYDLSPESSFARYMTEQGFDTWILEVRGAGLSTVGDSMEEDEECLKNLSEIDSAISDGIGKRSASSARVMGFKNLGTPEVITKYEELRLTRRFMDIFARISEKLAGFLNRDLLEGGKNSAIVGQIKDFNRKLRAIIEDQQLFPAQILELQDRFSATLEEFQKQLQLIVKYDWDFDHYLEEDIPAAMEYIRAQCQPRDGKLLAIGHSMGGILLYAKLSRSCFDGEDSALASVVTLASSLDYTPSRSSLKLLLPLAKPAQALNIPVIPVGPLMATVYPLASYPPYVLSWLNSQISAQDMMDQKLFEKLVLNNFCTIPAKLLLQLSSVFQEGGLRDRSGKFLYKDHLCKSNVPVLAVAGDQDLICPPEAVYETVKLIPEELVTYKVFGEPGGPHYGHYDLVGGRLAADELYPCITEFLIQHDMV</sequence>
<accession>A0AA86SJP7</accession>
<evidence type="ECO:0000313" key="4">
    <source>
        <dbReference type="EMBL" id="CAJ1952011.1"/>
    </source>
</evidence>
<proteinExistence type="predicted"/>
<dbReference type="FunFam" id="3.40.50.1820:FF:000097">
    <property type="entry name" value="Alpha/beta hydrolase family protein"/>
    <property type="match status" value="1"/>
</dbReference>
<dbReference type="EMBL" id="OY731401">
    <property type="protein sequence ID" value="CAJ1952011.1"/>
    <property type="molecule type" value="Genomic_DNA"/>
</dbReference>
<evidence type="ECO:0000259" key="3">
    <source>
        <dbReference type="Pfam" id="PF00561"/>
    </source>
</evidence>
<protein>
    <recommendedName>
        <fullName evidence="3">AB hydrolase-1 domain-containing protein</fullName>
    </recommendedName>
</protein>
<dbReference type="GO" id="GO:0016042">
    <property type="term" value="P:lipid catabolic process"/>
    <property type="evidence" value="ECO:0007669"/>
    <property type="project" value="UniProtKB-KW"/>
</dbReference>
<dbReference type="Gene3D" id="3.40.50.1820">
    <property type="entry name" value="alpha/beta hydrolase"/>
    <property type="match status" value="2"/>
</dbReference>
<dbReference type="SUPFAM" id="SSF53474">
    <property type="entry name" value="alpha/beta-Hydrolases"/>
    <property type="match status" value="1"/>
</dbReference>
<dbReference type="AlphaFoldDB" id="A0AA86SJP7"/>
<feature type="domain" description="AB hydrolase-1" evidence="3">
    <location>
        <begin position="284"/>
        <end position="499"/>
    </location>
</feature>
<keyword evidence="5" id="KW-1185">Reference proteome</keyword>
<dbReference type="PIRSF" id="PIRSF031088">
    <property type="entry name" value="UCP031088_abhydr"/>
    <property type="match status" value="1"/>
</dbReference>
<reference evidence="4" key="1">
    <citation type="submission" date="2023-10" db="EMBL/GenBank/DDBJ databases">
        <authorList>
            <person name="Domelevo Entfellner J.-B."/>
        </authorList>
    </citation>
    <scope>NUCLEOTIDE SEQUENCE</scope>
</reference>
<keyword evidence="1" id="KW-0442">Lipid degradation</keyword>
<dbReference type="PANTHER" id="PTHR11005">
    <property type="entry name" value="LYSOSOMAL ACID LIPASE-RELATED"/>
    <property type="match status" value="1"/>
</dbReference>
<dbReference type="InterPro" id="IPR016969">
    <property type="entry name" value="UCP031088_abhydr"/>
</dbReference>
<evidence type="ECO:0000256" key="1">
    <source>
        <dbReference type="ARBA" id="ARBA00022963"/>
    </source>
</evidence>
<evidence type="ECO:0000313" key="5">
    <source>
        <dbReference type="Proteomes" id="UP001189624"/>
    </source>
</evidence>
<keyword evidence="2" id="KW-0443">Lipid metabolism</keyword>
<dbReference type="Gramene" id="rna-AYBTSS11_LOCUS15071">
    <property type="protein sequence ID" value="CAJ1952011.1"/>
    <property type="gene ID" value="gene-AYBTSS11_LOCUS15071"/>
</dbReference>
<gene>
    <name evidence="4" type="ORF">AYBTSS11_LOCUS15071</name>
</gene>
<dbReference type="InterPro" id="IPR029058">
    <property type="entry name" value="AB_hydrolase_fold"/>
</dbReference>
<dbReference type="InterPro" id="IPR000073">
    <property type="entry name" value="AB_hydrolase_1"/>
</dbReference>
<name>A0AA86SJP7_9FABA</name>
<evidence type="ECO:0000256" key="2">
    <source>
        <dbReference type="ARBA" id="ARBA00023098"/>
    </source>
</evidence>
<dbReference type="Pfam" id="PF00561">
    <property type="entry name" value="Abhydrolase_1"/>
    <property type="match status" value="1"/>
</dbReference>
<dbReference type="Proteomes" id="UP001189624">
    <property type="component" value="Chromosome 4"/>
</dbReference>